<evidence type="ECO:0000313" key="1">
    <source>
        <dbReference type="EMBL" id="QXJ23086.1"/>
    </source>
</evidence>
<organism evidence="1 2">
    <name type="scientific">Actinomadura graeca</name>
    <dbReference type="NCBI Taxonomy" id="2750812"/>
    <lineage>
        <taxon>Bacteria</taxon>
        <taxon>Bacillati</taxon>
        <taxon>Actinomycetota</taxon>
        <taxon>Actinomycetes</taxon>
        <taxon>Streptosporangiales</taxon>
        <taxon>Thermomonosporaceae</taxon>
        <taxon>Actinomadura</taxon>
    </lineage>
</organism>
<gene>
    <name evidence="1" type="ORF">AGRA3207_004201</name>
</gene>
<dbReference type="RefSeq" id="WP_231328767.1">
    <property type="nucleotide sequence ID" value="NZ_CP059572.1"/>
</dbReference>
<reference evidence="1" key="1">
    <citation type="submission" date="2020-07" db="EMBL/GenBank/DDBJ databases">
        <authorList>
            <person name="Tarantini F.S."/>
            <person name="Hong K.W."/>
            <person name="Chan K.G."/>
        </authorList>
    </citation>
    <scope>NUCLEOTIDE SEQUENCE</scope>
    <source>
        <strain evidence="1">32-07</strain>
    </source>
</reference>
<protein>
    <submittedName>
        <fullName evidence="1">Uncharacterized protein</fullName>
    </submittedName>
</protein>
<dbReference type="EMBL" id="CP059572">
    <property type="protein sequence ID" value="QXJ23086.1"/>
    <property type="molecule type" value="Genomic_DNA"/>
</dbReference>
<name>A0ABX8QWC4_9ACTN</name>
<dbReference type="Proteomes" id="UP001049518">
    <property type="component" value="Chromosome"/>
</dbReference>
<sequence length="120" mass="13080">MQGDERQYARYRQDADVLAEIGTQFAGQVPRLSMSLSRAVAEAAVAAWSRDELGAVGDENHEQWTLRDAAAELALIGLAVEERGEWNGDEVIVDLDAAQISAALRAAQPADDRQDRTRTA</sequence>
<proteinExistence type="predicted"/>
<accession>A0ABX8QWC4</accession>
<evidence type="ECO:0000313" key="2">
    <source>
        <dbReference type="Proteomes" id="UP001049518"/>
    </source>
</evidence>
<keyword evidence="2" id="KW-1185">Reference proteome</keyword>